<accession>A0A0J8JJM0</accession>
<dbReference type="RefSeq" id="WP_048693474.1">
    <property type="nucleotide sequence ID" value="NZ_KQ130495.1"/>
</dbReference>
<evidence type="ECO:0000313" key="4">
    <source>
        <dbReference type="EMBL" id="KMT64641.1"/>
    </source>
</evidence>
<dbReference type="InterPro" id="IPR037359">
    <property type="entry name" value="NST/OST"/>
</dbReference>
<dbReference type="STRING" id="1513271.XM47_13455"/>
<dbReference type="PANTHER" id="PTHR10605:SF56">
    <property type="entry name" value="BIFUNCTIONAL HEPARAN SULFATE N-DEACETYLASE_N-SULFOTRANSFERASE"/>
    <property type="match status" value="1"/>
</dbReference>
<evidence type="ECO:0000259" key="3">
    <source>
        <dbReference type="Pfam" id="PF00685"/>
    </source>
</evidence>
<dbReference type="AlphaFoldDB" id="A0A0J8JJM0"/>
<dbReference type="Gene3D" id="3.40.50.300">
    <property type="entry name" value="P-loop containing nucleotide triphosphate hydrolases"/>
    <property type="match status" value="1"/>
</dbReference>
<keyword evidence="2" id="KW-0325">Glycoprotein</keyword>
<keyword evidence="1" id="KW-0808">Transferase</keyword>
<dbReference type="SUPFAM" id="SSF52540">
    <property type="entry name" value="P-loop containing nucleoside triphosphate hydrolases"/>
    <property type="match status" value="1"/>
</dbReference>
<dbReference type="InterPro" id="IPR027417">
    <property type="entry name" value="P-loop_NTPase"/>
</dbReference>
<dbReference type="GO" id="GO:0008146">
    <property type="term" value="F:sulfotransferase activity"/>
    <property type="evidence" value="ECO:0007669"/>
    <property type="project" value="InterPro"/>
</dbReference>
<feature type="domain" description="Sulfotransferase" evidence="3">
    <location>
        <begin position="8"/>
        <end position="201"/>
    </location>
</feature>
<keyword evidence="5" id="KW-1185">Reference proteome</keyword>
<protein>
    <recommendedName>
        <fullName evidence="3">Sulfotransferase domain-containing protein</fullName>
    </recommendedName>
</protein>
<proteinExistence type="predicted"/>
<evidence type="ECO:0000313" key="5">
    <source>
        <dbReference type="Proteomes" id="UP000037600"/>
    </source>
</evidence>
<name>A0A0J8JJM0_9ALTE</name>
<dbReference type="EMBL" id="LAZL01000022">
    <property type="protein sequence ID" value="KMT64641.1"/>
    <property type="molecule type" value="Genomic_DNA"/>
</dbReference>
<dbReference type="Pfam" id="PF00685">
    <property type="entry name" value="Sulfotransfer_1"/>
    <property type="match status" value="1"/>
</dbReference>
<dbReference type="InterPro" id="IPR000863">
    <property type="entry name" value="Sulfotransferase_dom"/>
</dbReference>
<sequence>MENNKLNFVIAGGQKCGTTSLAAQLSQLKSICFCKEKEPHFFSKTPNIKEKMSHYLSLFDVQNDQILGEASTTYSFIDEYPQVPKILFEHNPDLKIIFMLRDPVARIESHFNHRLRNGSISNKALETIGEHVCFLERSMYFKQITAYLEYFPAEQIEVIFFEDYIKKPYQTLTSVCKFLQIQQPTRDEVNLEAQNVSDASLKFKNRRILKLLIKLVEKLPFSYKLSRFLPIKVRFKPALKRLLWSSLDTDVSNLEKLLNVNCERWRNKYTFDKQNRIQ</sequence>
<dbReference type="Proteomes" id="UP000037600">
    <property type="component" value="Unassembled WGS sequence"/>
</dbReference>
<dbReference type="OrthoDB" id="9075305at2"/>
<gene>
    <name evidence="4" type="ORF">XM47_13455</name>
</gene>
<evidence type="ECO:0000256" key="2">
    <source>
        <dbReference type="ARBA" id="ARBA00023180"/>
    </source>
</evidence>
<evidence type="ECO:0000256" key="1">
    <source>
        <dbReference type="ARBA" id="ARBA00022679"/>
    </source>
</evidence>
<comment type="caution">
    <text evidence="4">The sequence shown here is derived from an EMBL/GenBank/DDBJ whole genome shotgun (WGS) entry which is preliminary data.</text>
</comment>
<reference evidence="4 5" key="1">
    <citation type="submission" date="2015-04" db="EMBL/GenBank/DDBJ databases">
        <title>Draft Genome Sequence of the Novel Agar-Digesting Marine Bacterium Q1.</title>
        <authorList>
            <person name="Li Y."/>
            <person name="Li D."/>
            <person name="Chen G."/>
            <person name="Du Z."/>
        </authorList>
    </citation>
    <scope>NUCLEOTIDE SEQUENCE [LARGE SCALE GENOMIC DNA]</scope>
    <source>
        <strain evidence="4 5">Q1</strain>
    </source>
</reference>
<dbReference type="PANTHER" id="PTHR10605">
    <property type="entry name" value="HEPARAN SULFATE SULFOTRANSFERASE"/>
    <property type="match status" value="1"/>
</dbReference>
<organism evidence="4 5">
    <name type="scientific">Catenovulum maritimum</name>
    <dbReference type="NCBI Taxonomy" id="1513271"/>
    <lineage>
        <taxon>Bacteria</taxon>
        <taxon>Pseudomonadati</taxon>
        <taxon>Pseudomonadota</taxon>
        <taxon>Gammaproteobacteria</taxon>
        <taxon>Alteromonadales</taxon>
        <taxon>Alteromonadaceae</taxon>
        <taxon>Catenovulum</taxon>
    </lineage>
</organism>